<dbReference type="EMBL" id="VIIS01000495">
    <property type="protein sequence ID" value="KAF0308306.1"/>
    <property type="molecule type" value="Genomic_DNA"/>
</dbReference>
<keyword evidence="2" id="KW-0732">Signal</keyword>
<keyword evidence="4" id="KW-1185">Reference proteome</keyword>
<feature type="chain" id="PRO_5025613418" evidence="2">
    <location>
        <begin position="24"/>
        <end position="190"/>
    </location>
</feature>
<reference evidence="3 4" key="1">
    <citation type="submission" date="2019-07" db="EMBL/GenBank/DDBJ databases">
        <title>Draft genome assembly of a fouling barnacle, Amphibalanus amphitrite (Darwin, 1854): The first reference genome for Thecostraca.</title>
        <authorList>
            <person name="Kim W."/>
        </authorList>
    </citation>
    <scope>NUCLEOTIDE SEQUENCE [LARGE SCALE GENOMIC DNA]</scope>
    <source>
        <strain evidence="3">SNU_AA5</strain>
        <tissue evidence="3">Soma without cirri and trophi</tissue>
    </source>
</reference>
<protein>
    <submittedName>
        <fullName evidence="3">Uncharacterized protein</fullName>
    </submittedName>
</protein>
<feature type="region of interest" description="Disordered" evidence="1">
    <location>
        <begin position="160"/>
        <end position="190"/>
    </location>
</feature>
<comment type="caution">
    <text evidence="3">The sequence shown here is derived from an EMBL/GenBank/DDBJ whole genome shotgun (WGS) entry which is preliminary data.</text>
</comment>
<name>A0A6A4WLL3_AMPAM</name>
<feature type="signal peptide" evidence="2">
    <location>
        <begin position="1"/>
        <end position="23"/>
    </location>
</feature>
<evidence type="ECO:0000313" key="3">
    <source>
        <dbReference type="EMBL" id="KAF0308306.1"/>
    </source>
</evidence>
<sequence length="190" mass="19654">MVAPVPSPLLLLLITAGLAPVSSCSVRRHILPASAASIQLLSLRSAALPAPPPPPPSAAHQMMLRSTPSAASLPEEAGGACEPTADGALCSGSVCPYRTSTITVSTPTMGNVTFTSRRCAKPGQPCAAGEGAVCQQQTQTIDVGGWPVELDTACVCAERRSGAGPADGDSQSLTTPRHRRRRRSARRRLH</sequence>
<dbReference type="Proteomes" id="UP000440578">
    <property type="component" value="Unassembled WGS sequence"/>
</dbReference>
<gene>
    <name evidence="3" type="ORF">FJT64_020428</name>
</gene>
<accession>A0A6A4WLL3</accession>
<dbReference type="AlphaFoldDB" id="A0A6A4WLL3"/>
<evidence type="ECO:0000313" key="4">
    <source>
        <dbReference type="Proteomes" id="UP000440578"/>
    </source>
</evidence>
<organism evidence="3 4">
    <name type="scientific">Amphibalanus amphitrite</name>
    <name type="common">Striped barnacle</name>
    <name type="synonym">Balanus amphitrite</name>
    <dbReference type="NCBI Taxonomy" id="1232801"/>
    <lineage>
        <taxon>Eukaryota</taxon>
        <taxon>Metazoa</taxon>
        <taxon>Ecdysozoa</taxon>
        <taxon>Arthropoda</taxon>
        <taxon>Crustacea</taxon>
        <taxon>Multicrustacea</taxon>
        <taxon>Cirripedia</taxon>
        <taxon>Thoracica</taxon>
        <taxon>Thoracicalcarea</taxon>
        <taxon>Balanomorpha</taxon>
        <taxon>Balanoidea</taxon>
        <taxon>Balanidae</taxon>
        <taxon>Amphibalaninae</taxon>
        <taxon>Amphibalanus</taxon>
    </lineage>
</organism>
<proteinExistence type="predicted"/>
<evidence type="ECO:0000256" key="2">
    <source>
        <dbReference type="SAM" id="SignalP"/>
    </source>
</evidence>
<feature type="compositionally biased region" description="Basic residues" evidence="1">
    <location>
        <begin position="176"/>
        <end position="190"/>
    </location>
</feature>
<evidence type="ECO:0000256" key="1">
    <source>
        <dbReference type="SAM" id="MobiDB-lite"/>
    </source>
</evidence>